<gene>
    <name evidence="1" type="ORF">CHARACLAT_029141</name>
</gene>
<name>A0ABU7DVC5_9TELE</name>
<dbReference type="Proteomes" id="UP001352852">
    <property type="component" value="Unassembled WGS sequence"/>
</dbReference>
<dbReference type="EMBL" id="JAHUTJ010036840">
    <property type="protein sequence ID" value="MED6278932.1"/>
    <property type="molecule type" value="Genomic_DNA"/>
</dbReference>
<comment type="caution">
    <text evidence="1">The sequence shown here is derived from an EMBL/GenBank/DDBJ whole genome shotgun (WGS) entry which is preliminary data.</text>
</comment>
<accession>A0ABU7DVC5</accession>
<sequence length="116" mass="13545">MISSGQDIFHASELRHMLTVCPVWQHVVSYLPILITAAKPDRNHPLSFFTSIYLQTPSSKNQFFYFWCYFLQDIFQTALLLYLQSSIAFKKPLTTHTNPYNDLKIASYANQNLKHQ</sequence>
<reference evidence="1 2" key="1">
    <citation type="submission" date="2021-06" db="EMBL/GenBank/DDBJ databases">
        <authorList>
            <person name="Palmer J.M."/>
        </authorList>
    </citation>
    <scope>NUCLEOTIDE SEQUENCE [LARGE SCALE GENOMIC DNA]</scope>
    <source>
        <strain evidence="1 2">CL_MEX2019</strain>
        <tissue evidence="1">Muscle</tissue>
    </source>
</reference>
<keyword evidence="2" id="KW-1185">Reference proteome</keyword>
<evidence type="ECO:0000313" key="1">
    <source>
        <dbReference type="EMBL" id="MED6278932.1"/>
    </source>
</evidence>
<proteinExistence type="predicted"/>
<protein>
    <submittedName>
        <fullName evidence="1">Uncharacterized protein</fullName>
    </submittedName>
</protein>
<organism evidence="1 2">
    <name type="scientific">Characodon lateralis</name>
    <dbReference type="NCBI Taxonomy" id="208331"/>
    <lineage>
        <taxon>Eukaryota</taxon>
        <taxon>Metazoa</taxon>
        <taxon>Chordata</taxon>
        <taxon>Craniata</taxon>
        <taxon>Vertebrata</taxon>
        <taxon>Euteleostomi</taxon>
        <taxon>Actinopterygii</taxon>
        <taxon>Neopterygii</taxon>
        <taxon>Teleostei</taxon>
        <taxon>Neoteleostei</taxon>
        <taxon>Acanthomorphata</taxon>
        <taxon>Ovalentaria</taxon>
        <taxon>Atherinomorphae</taxon>
        <taxon>Cyprinodontiformes</taxon>
        <taxon>Goodeidae</taxon>
        <taxon>Characodon</taxon>
    </lineage>
</organism>
<evidence type="ECO:0000313" key="2">
    <source>
        <dbReference type="Proteomes" id="UP001352852"/>
    </source>
</evidence>